<reference evidence="2" key="1">
    <citation type="journal article" date="2019" name="Int. J. Syst. Evol. Microbiol.">
        <title>The Global Catalogue of Microorganisms (GCM) 10K type strain sequencing project: providing services to taxonomists for standard genome sequencing and annotation.</title>
        <authorList>
            <consortium name="The Broad Institute Genomics Platform"/>
            <consortium name="The Broad Institute Genome Sequencing Center for Infectious Disease"/>
            <person name="Wu L."/>
            <person name="Ma J."/>
        </authorList>
    </citation>
    <scope>NUCLEOTIDE SEQUENCE [LARGE SCALE GENOMIC DNA]</scope>
    <source>
        <strain evidence="2">CCTCC AB 2017081</strain>
    </source>
</reference>
<sequence>MTDNAVMWRVGDILREHGLTAYKLAAELHGKVNRNSVYAIARGDTERVDRTTLSALLEALRTLTGQKYTVADLLEYTSEGGDVDETQAVLADHPDILERVARRRRGESRVISLEEAAAKHGVKL</sequence>
<evidence type="ECO:0000313" key="2">
    <source>
        <dbReference type="Proteomes" id="UP001595803"/>
    </source>
</evidence>
<accession>A0ABV7ZBZ3</accession>
<name>A0ABV7ZBZ3_9DEIO</name>
<dbReference type="EMBL" id="JBHRZG010000015">
    <property type="protein sequence ID" value="MFC3833863.1"/>
    <property type="molecule type" value="Genomic_DNA"/>
</dbReference>
<dbReference type="Proteomes" id="UP001595803">
    <property type="component" value="Unassembled WGS sequence"/>
</dbReference>
<evidence type="ECO:0000313" key="1">
    <source>
        <dbReference type="EMBL" id="MFC3833863.1"/>
    </source>
</evidence>
<comment type="caution">
    <text evidence="1">The sequence shown here is derived from an EMBL/GenBank/DDBJ whole genome shotgun (WGS) entry which is preliminary data.</text>
</comment>
<proteinExistence type="predicted"/>
<keyword evidence="2" id="KW-1185">Reference proteome</keyword>
<dbReference type="RefSeq" id="WP_322475019.1">
    <property type="nucleotide sequence ID" value="NZ_JBHRZG010000015.1"/>
</dbReference>
<protein>
    <submittedName>
        <fullName evidence="1">Helix-turn-helix domain-containing protein</fullName>
    </submittedName>
</protein>
<gene>
    <name evidence="1" type="ORF">ACFOSB_13425</name>
</gene>
<organism evidence="1 2">
    <name type="scientific">Deinococcus rufus</name>
    <dbReference type="NCBI Taxonomy" id="2136097"/>
    <lineage>
        <taxon>Bacteria</taxon>
        <taxon>Thermotogati</taxon>
        <taxon>Deinococcota</taxon>
        <taxon>Deinococci</taxon>
        <taxon>Deinococcales</taxon>
        <taxon>Deinococcaceae</taxon>
        <taxon>Deinococcus</taxon>
    </lineage>
</organism>